<feature type="region of interest" description="Disordered" evidence="1">
    <location>
        <begin position="29"/>
        <end position="55"/>
    </location>
</feature>
<accession>A0A0B7ILR3</accession>
<evidence type="ECO:0000313" key="2">
    <source>
        <dbReference type="EMBL" id="CEN52790.1"/>
    </source>
</evidence>
<evidence type="ECO:0000256" key="1">
    <source>
        <dbReference type="SAM" id="MobiDB-lite"/>
    </source>
</evidence>
<feature type="compositionally biased region" description="Basic and acidic residues" evidence="1">
    <location>
        <begin position="46"/>
        <end position="55"/>
    </location>
</feature>
<proteinExistence type="predicted"/>
<sequence>MAKLKPKEVSNAGSPKSISSIASLLRGGERTLQPKKETEEIAVPQQEEREQVVEPVKETQNIREKKVQEFPLSYWIEKVGDKQYNCKEILYVDEEIKEVFGLLKSKGKIQISSLVSLILEEWLEENKDDVLKIINSSKNRFL</sequence>
<organism evidence="2 3">
    <name type="scientific">Capnocytophaga canis</name>
    <dbReference type="NCBI Taxonomy" id="1848903"/>
    <lineage>
        <taxon>Bacteria</taxon>
        <taxon>Pseudomonadati</taxon>
        <taxon>Bacteroidota</taxon>
        <taxon>Flavobacteriia</taxon>
        <taxon>Flavobacteriales</taxon>
        <taxon>Flavobacteriaceae</taxon>
        <taxon>Capnocytophaga</taxon>
    </lineage>
</organism>
<dbReference type="EMBL" id="CDOL01000217">
    <property type="protein sequence ID" value="CEN52790.1"/>
    <property type="molecule type" value="Genomic_DNA"/>
</dbReference>
<dbReference type="AlphaFoldDB" id="A0A0B7ILR3"/>
<dbReference type="Proteomes" id="UP000038200">
    <property type="component" value="Unassembled WGS sequence"/>
</dbReference>
<evidence type="ECO:0000313" key="3">
    <source>
        <dbReference type="Proteomes" id="UP000038200"/>
    </source>
</evidence>
<name>A0A0B7ILR3_9FLAO</name>
<reference evidence="2 3" key="1">
    <citation type="submission" date="2015-01" db="EMBL/GenBank/DDBJ databases">
        <authorList>
            <person name="Xiang T."/>
            <person name="Song Y."/>
            <person name="Huang L."/>
            <person name="Wang B."/>
            <person name="Wu P."/>
        </authorList>
    </citation>
    <scope>NUCLEOTIDE SEQUENCE [LARGE SCALE GENOMIC DNA]</scope>
    <source>
        <strain evidence="2 3">CcD93</strain>
    </source>
</reference>
<dbReference type="RefSeq" id="WP_042007451.1">
    <property type="nucleotide sequence ID" value="NZ_CDOL01000217.1"/>
</dbReference>
<dbReference type="OrthoDB" id="1047519at2"/>
<evidence type="ECO:0008006" key="4">
    <source>
        <dbReference type="Google" id="ProtNLM"/>
    </source>
</evidence>
<gene>
    <name evidence="2" type="ORF">CCAND93_30003</name>
</gene>
<protein>
    <recommendedName>
        <fullName evidence="4">DUF3408 domain-containing protein</fullName>
    </recommendedName>
</protein>
<feature type="compositionally biased region" description="Basic and acidic residues" evidence="1">
    <location>
        <begin position="29"/>
        <end position="39"/>
    </location>
</feature>